<proteinExistence type="predicted"/>
<reference evidence="2" key="1">
    <citation type="journal article" date="2022" name="Front. Genet.">
        <title>Chromosome-Scale Assembly of the Dendrobium nobile Genome Provides Insights Into the Molecular Mechanism of the Biosynthesis of the Medicinal Active Ingredient of Dendrobium.</title>
        <authorList>
            <person name="Xu Q."/>
            <person name="Niu S.-C."/>
            <person name="Li K.-L."/>
            <person name="Zheng P.-J."/>
            <person name="Zhang X.-J."/>
            <person name="Jia Y."/>
            <person name="Liu Y."/>
            <person name="Niu Y.-X."/>
            <person name="Yu L.-H."/>
            <person name="Chen D.-F."/>
            <person name="Zhang G.-Q."/>
        </authorList>
    </citation>
    <scope>NUCLEOTIDE SEQUENCE</scope>
    <source>
        <tissue evidence="2">Leaf</tissue>
    </source>
</reference>
<comment type="caution">
    <text evidence="2">The sequence shown here is derived from an EMBL/GenBank/DDBJ whole genome shotgun (WGS) entry which is preliminary data.</text>
</comment>
<sequence>MGNFGPCLRMEDPTYSFSHQRARKKEGVQPGLCEQGESERAGVLAAFLPNKQRDQEGDVRAGRFHEIRVMEREQFAK</sequence>
<dbReference type="EMBL" id="JAGYWB010000018">
    <property type="protein sequence ID" value="KAI0492277.1"/>
    <property type="molecule type" value="Genomic_DNA"/>
</dbReference>
<evidence type="ECO:0000313" key="2">
    <source>
        <dbReference type="EMBL" id="KAI0492206.1"/>
    </source>
</evidence>
<evidence type="ECO:0000313" key="4">
    <source>
        <dbReference type="EMBL" id="KAI0494649.1"/>
    </source>
</evidence>
<organism evidence="2 5">
    <name type="scientific">Dendrobium nobile</name>
    <name type="common">Orchid</name>
    <dbReference type="NCBI Taxonomy" id="94219"/>
    <lineage>
        <taxon>Eukaryota</taxon>
        <taxon>Viridiplantae</taxon>
        <taxon>Streptophyta</taxon>
        <taxon>Embryophyta</taxon>
        <taxon>Tracheophyta</taxon>
        <taxon>Spermatophyta</taxon>
        <taxon>Magnoliopsida</taxon>
        <taxon>Liliopsida</taxon>
        <taxon>Asparagales</taxon>
        <taxon>Orchidaceae</taxon>
        <taxon>Epidendroideae</taxon>
        <taxon>Malaxideae</taxon>
        <taxon>Dendrobiinae</taxon>
        <taxon>Dendrobium</taxon>
    </lineage>
</organism>
<keyword evidence="5" id="KW-1185">Reference proteome</keyword>
<name>A0A8T3A6M9_DENNO</name>
<dbReference type="EMBL" id="JAGYWB010000017">
    <property type="protein sequence ID" value="KAI0494649.1"/>
    <property type="molecule type" value="Genomic_DNA"/>
</dbReference>
<protein>
    <submittedName>
        <fullName evidence="2">Uncharacterized protein</fullName>
    </submittedName>
</protein>
<dbReference type="EMBL" id="JAGYWB010000018">
    <property type="protein sequence ID" value="KAI0492206.1"/>
    <property type="molecule type" value="Genomic_DNA"/>
</dbReference>
<evidence type="ECO:0000256" key="1">
    <source>
        <dbReference type="SAM" id="MobiDB-lite"/>
    </source>
</evidence>
<gene>
    <name evidence="4" type="ORF">KFK09_024790</name>
    <name evidence="2" type="ORF">KFK09_026473</name>
    <name evidence="3" type="ORF">KFK09_026546</name>
</gene>
<evidence type="ECO:0000313" key="5">
    <source>
        <dbReference type="Proteomes" id="UP000829196"/>
    </source>
</evidence>
<feature type="region of interest" description="Disordered" evidence="1">
    <location>
        <begin position="1"/>
        <end position="30"/>
    </location>
</feature>
<dbReference type="Proteomes" id="UP000829196">
    <property type="component" value="Unassembled WGS sequence"/>
</dbReference>
<evidence type="ECO:0000313" key="3">
    <source>
        <dbReference type="EMBL" id="KAI0492277.1"/>
    </source>
</evidence>
<dbReference type="AlphaFoldDB" id="A0A8T3A6M9"/>
<accession>A0A8T3A6M9</accession>